<comment type="caution">
    <text evidence="11">The sequence shown here is derived from an EMBL/GenBank/DDBJ whole genome shotgun (WGS) entry which is preliminary data.</text>
</comment>
<keyword evidence="4" id="KW-0762">Sugar transport</keyword>
<dbReference type="PIRSF" id="PIRSF006304">
    <property type="entry name" value="GatC"/>
    <property type="match status" value="1"/>
</dbReference>
<dbReference type="Proteomes" id="UP001055149">
    <property type="component" value="Unassembled WGS sequence"/>
</dbReference>
<keyword evidence="3" id="KW-1003">Cell membrane</keyword>
<evidence type="ECO:0000256" key="1">
    <source>
        <dbReference type="ARBA" id="ARBA00004651"/>
    </source>
</evidence>
<dbReference type="PROSITE" id="PS51104">
    <property type="entry name" value="PTS_EIIC_TYPE_2"/>
    <property type="match status" value="1"/>
</dbReference>
<evidence type="ECO:0000256" key="3">
    <source>
        <dbReference type="ARBA" id="ARBA00022475"/>
    </source>
</evidence>
<dbReference type="InterPro" id="IPR013853">
    <property type="entry name" value="EIIC-GAT"/>
</dbReference>
<feature type="transmembrane region" description="Helical" evidence="9">
    <location>
        <begin position="217"/>
        <end position="240"/>
    </location>
</feature>
<feature type="transmembrane region" description="Helical" evidence="9">
    <location>
        <begin position="414"/>
        <end position="434"/>
    </location>
</feature>
<feature type="transmembrane region" description="Helical" evidence="9">
    <location>
        <begin position="355"/>
        <end position="374"/>
    </location>
</feature>
<evidence type="ECO:0000259" key="10">
    <source>
        <dbReference type="PROSITE" id="PS51104"/>
    </source>
</evidence>
<feature type="domain" description="PTS EIIC type-2" evidence="10">
    <location>
        <begin position="5"/>
        <end position="444"/>
    </location>
</feature>
<keyword evidence="12" id="KW-1185">Reference proteome</keyword>
<dbReference type="RefSeq" id="WP_244055433.1">
    <property type="nucleotide sequence ID" value="NZ_BQXH01000011.1"/>
</dbReference>
<organism evidence="11 12">
    <name type="scientific">Ligilactobacillus pabuli</name>
    <dbReference type="NCBI Taxonomy" id="2886039"/>
    <lineage>
        <taxon>Bacteria</taxon>
        <taxon>Bacillati</taxon>
        <taxon>Bacillota</taxon>
        <taxon>Bacilli</taxon>
        <taxon>Lactobacillales</taxon>
        <taxon>Lactobacillaceae</taxon>
        <taxon>Ligilactobacillus</taxon>
    </lineage>
</organism>
<dbReference type="EMBL" id="BQXH01000011">
    <property type="protein sequence ID" value="GKS81622.1"/>
    <property type="molecule type" value="Genomic_DNA"/>
</dbReference>
<evidence type="ECO:0000256" key="6">
    <source>
        <dbReference type="ARBA" id="ARBA00022692"/>
    </source>
</evidence>
<sequence>MLAGVQEVINWGAPVILPIIIAIFALILGTGLKKAIKAGLTVGIGFVGLNLITGLLGDTLGQAAQAMVKRLGLSLTTLDIGWPAASAISYSTLLGISAIPLGIGVDLFLLFFGLTKTLNIDIWNFWHVAFIGGMVYGVGHSFPLALFSMLAYQTLLYFLADLSAPTIKKYYHFPNVTFPHGIALPGYIFAWPLNWLFDRIPGFNRLQADPKTIQKRFGLFGETSVMGLLIGLGVGILAGYQVGEILNLGIETAAVMVLLPKMVSLLMEGLAPVSQAANQFVKKRFPSRELYIGMDAALAVGDQAVLAVSLLMIPITLLLALVLPGNQTLPFGDFATISFAVSLMVPVFRGNIVRAVVGGTIYLTTILYLTSWVAPLVTKMAQAAQFDLGHAPQITALIEGGLWPTALFVWGARSLPWVISGLVLLLALGGLYGLNRKQLAHKAD</sequence>
<proteinExistence type="predicted"/>
<comment type="subcellular location">
    <subcellularLocation>
        <location evidence="1">Cell membrane</location>
        <topology evidence="1">Multi-pass membrane protein</topology>
    </subcellularLocation>
</comment>
<dbReference type="PANTHER" id="PTHR37324">
    <property type="entry name" value="PTS SYSTEM GALACTITOL-SPECIFIC EIIC COMPONENT"/>
    <property type="match status" value="1"/>
</dbReference>
<dbReference type="PANTHER" id="PTHR37324:SF2">
    <property type="entry name" value="PTS SYSTEM GALACTITOL-SPECIFIC EIIC COMPONENT"/>
    <property type="match status" value="1"/>
</dbReference>
<feature type="transmembrane region" description="Helical" evidence="9">
    <location>
        <begin position="88"/>
        <end position="113"/>
    </location>
</feature>
<keyword evidence="7 9" id="KW-1133">Transmembrane helix</keyword>
<accession>A0ABQ5JJH5</accession>
<dbReference type="Pfam" id="PF03611">
    <property type="entry name" value="EIIC-GAT"/>
    <property type="match status" value="1"/>
</dbReference>
<name>A0ABQ5JJH5_9LACO</name>
<feature type="transmembrane region" description="Helical" evidence="9">
    <location>
        <begin position="292"/>
        <end position="323"/>
    </location>
</feature>
<keyword evidence="6 9" id="KW-0812">Transmembrane</keyword>
<gene>
    <name evidence="11" type="ORF">LPAF129_13080</name>
</gene>
<feature type="transmembrane region" description="Helical" evidence="9">
    <location>
        <begin position="252"/>
        <end position="271"/>
    </location>
</feature>
<evidence type="ECO:0000256" key="9">
    <source>
        <dbReference type="SAM" id="Phobius"/>
    </source>
</evidence>
<keyword evidence="8 9" id="KW-0472">Membrane</keyword>
<feature type="transmembrane region" description="Helical" evidence="9">
    <location>
        <begin position="44"/>
        <end position="68"/>
    </location>
</feature>
<protein>
    <submittedName>
        <fullName evidence="11">PTS galactitol transporter subunit IIC</fullName>
    </submittedName>
</protein>
<dbReference type="InterPro" id="IPR013014">
    <property type="entry name" value="PTS_EIIC_2"/>
</dbReference>
<feature type="transmembrane region" description="Helical" evidence="9">
    <location>
        <begin position="12"/>
        <end position="32"/>
    </location>
</feature>
<reference evidence="11" key="1">
    <citation type="journal article" date="2022" name="Int. J. Syst. Evol. Microbiol.">
        <title>A novel species of lactic acid bacteria, Ligilactobacillus pabuli sp. nov., isolated from alfalfa silage.</title>
        <authorList>
            <person name="Tohno M."/>
            <person name="Tanizawa Y."/>
            <person name="Sawada H."/>
            <person name="Sakamoto M."/>
            <person name="Ohkuma M."/>
            <person name="Kobayashi H."/>
        </authorList>
    </citation>
    <scope>NUCLEOTIDE SEQUENCE</scope>
    <source>
        <strain evidence="11">AF129</strain>
    </source>
</reference>
<evidence type="ECO:0000256" key="7">
    <source>
        <dbReference type="ARBA" id="ARBA00022989"/>
    </source>
</evidence>
<feature type="transmembrane region" description="Helical" evidence="9">
    <location>
        <begin position="125"/>
        <end position="158"/>
    </location>
</feature>
<keyword evidence="5" id="KW-0598">Phosphotransferase system</keyword>
<feature type="transmembrane region" description="Helical" evidence="9">
    <location>
        <begin position="329"/>
        <end position="348"/>
    </location>
</feature>
<evidence type="ECO:0000313" key="12">
    <source>
        <dbReference type="Proteomes" id="UP001055149"/>
    </source>
</evidence>
<keyword evidence="2" id="KW-0813">Transport</keyword>
<evidence type="ECO:0000256" key="2">
    <source>
        <dbReference type="ARBA" id="ARBA00022448"/>
    </source>
</evidence>
<evidence type="ECO:0000256" key="8">
    <source>
        <dbReference type="ARBA" id="ARBA00023136"/>
    </source>
</evidence>
<evidence type="ECO:0000256" key="4">
    <source>
        <dbReference type="ARBA" id="ARBA00022597"/>
    </source>
</evidence>
<feature type="transmembrane region" description="Helical" evidence="9">
    <location>
        <begin position="178"/>
        <end position="197"/>
    </location>
</feature>
<evidence type="ECO:0000256" key="5">
    <source>
        <dbReference type="ARBA" id="ARBA00022683"/>
    </source>
</evidence>
<dbReference type="InterPro" id="IPR004703">
    <property type="entry name" value="PTS_sugar-sp_permease"/>
</dbReference>
<evidence type="ECO:0000313" key="11">
    <source>
        <dbReference type="EMBL" id="GKS81622.1"/>
    </source>
</evidence>